<accession>A0AAW4VWY5</accession>
<evidence type="ECO:0000313" key="1">
    <source>
        <dbReference type="EMBL" id="MCC2175546.1"/>
    </source>
</evidence>
<dbReference type="PANTHER" id="PTHR10000:SF53">
    <property type="entry name" value="5-AMINO-6-(5-PHOSPHO-D-RIBITYLAMINO)URACIL PHOSPHATASE YBJI-RELATED"/>
    <property type="match status" value="1"/>
</dbReference>
<dbReference type="NCBIfam" id="TIGR01484">
    <property type="entry name" value="HAD-SF-IIB"/>
    <property type="match status" value="1"/>
</dbReference>
<dbReference type="InterPro" id="IPR000150">
    <property type="entry name" value="Cof"/>
</dbReference>
<sequence>MSIKLIAADMDGTLLSSRKQLPKGFFPLVRTLKKIGVRFAPASGRQYYNLYEQFGEIADELMYISENGGMVCDGREIVSFEAMPQQLVCAAVELARGLPNVHAIASMRDGAAYEDDDPVFVENMAMYYARRQKVPDLLAAVQQEPVCKVALFCKNAAETNVLPYYRQMFDDKLQVALSGADWVDLMRLGLSKGVAVGVMCDNLHITPAQCMAFGDYLNDVELLRSVGESYAMANAHERLKKVAKHVCPSNDEDGVCRTIRSVLAVE</sequence>
<dbReference type="SFLD" id="SFLDG01140">
    <property type="entry name" value="C2.B:_Phosphomannomutase_and_P"/>
    <property type="match status" value="1"/>
</dbReference>
<dbReference type="InterPro" id="IPR006379">
    <property type="entry name" value="HAD-SF_hydro_IIB"/>
</dbReference>
<keyword evidence="1" id="KW-0378">Hydrolase</keyword>
<dbReference type="InterPro" id="IPR023214">
    <property type="entry name" value="HAD_sf"/>
</dbReference>
<dbReference type="SFLD" id="SFLDS00003">
    <property type="entry name" value="Haloacid_Dehalogenase"/>
    <property type="match status" value="1"/>
</dbReference>
<dbReference type="PROSITE" id="PS01228">
    <property type="entry name" value="COF_1"/>
    <property type="match status" value="1"/>
</dbReference>
<dbReference type="RefSeq" id="WP_227599874.1">
    <property type="nucleotide sequence ID" value="NZ_DBGBNA010000020.1"/>
</dbReference>
<dbReference type="PANTHER" id="PTHR10000">
    <property type="entry name" value="PHOSPHOSERINE PHOSPHATASE"/>
    <property type="match status" value="1"/>
</dbReference>
<dbReference type="InterPro" id="IPR036412">
    <property type="entry name" value="HAD-like_sf"/>
</dbReference>
<reference evidence="1 2" key="1">
    <citation type="submission" date="2021-10" db="EMBL/GenBank/DDBJ databases">
        <title>Anaerobic single-cell dispensing facilitates the cultivation of human gut bacteria.</title>
        <authorList>
            <person name="Afrizal A."/>
        </authorList>
    </citation>
    <scope>NUCLEOTIDE SEQUENCE [LARGE SCALE GENOMIC DNA]</scope>
    <source>
        <strain evidence="1 2">CLA-AA-H270</strain>
    </source>
</reference>
<dbReference type="GO" id="GO:0016791">
    <property type="term" value="F:phosphatase activity"/>
    <property type="evidence" value="ECO:0007669"/>
    <property type="project" value="UniProtKB-ARBA"/>
</dbReference>
<dbReference type="Pfam" id="PF08282">
    <property type="entry name" value="Hydrolase_3"/>
    <property type="match status" value="1"/>
</dbReference>
<comment type="caution">
    <text evidence="1">The sequence shown here is derived from an EMBL/GenBank/DDBJ whole genome shotgun (WGS) entry which is preliminary data.</text>
</comment>
<gene>
    <name evidence="1" type="ORF">LKD22_00110</name>
</gene>
<dbReference type="Gene3D" id="3.40.50.1000">
    <property type="entry name" value="HAD superfamily/HAD-like"/>
    <property type="match status" value="1"/>
</dbReference>
<name>A0AAW4VWY5_9FIRM</name>
<keyword evidence="2" id="KW-1185">Reference proteome</keyword>
<organism evidence="1 2">
    <name type="scientific">Agathobaculum butyriciproducens</name>
    <dbReference type="NCBI Taxonomy" id="1628085"/>
    <lineage>
        <taxon>Bacteria</taxon>
        <taxon>Bacillati</taxon>
        <taxon>Bacillota</taxon>
        <taxon>Clostridia</taxon>
        <taxon>Eubacteriales</taxon>
        <taxon>Butyricicoccaceae</taxon>
        <taxon>Agathobaculum</taxon>
    </lineage>
</organism>
<dbReference type="GO" id="GO:0000287">
    <property type="term" value="F:magnesium ion binding"/>
    <property type="evidence" value="ECO:0007669"/>
    <property type="project" value="TreeGrafter"/>
</dbReference>
<dbReference type="CDD" id="cd07518">
    <property type="entry name" value="HAD_YbiV-Like"/>
    <property type="match status" value="1"/>
</dbReference>
<dbReference type="Gene3D" id="3.30.1240.10">
    <property type="match status" value="1"/>
</dbReference>
<dbReference type="EMBL" id="JAJEPX010000001">
    <property type="protein sequence ID" value="MCC2175546.1"/>
    <property type="molecule type" value="Genomic_DNA"/>
</dbReference>
<dbReference type="GeneID" id="98659674"/>
<evidence type="ECO:0000313" key="2">
    <source>
        <dbReference type="Proteomes" id="UP001298753"/>
    </source>
</evidence>
<protein>
    <submittedName>
        <fullName evidence="1">Cof-type HAD-IIB family hydrolase</fullName>
    </submittedName>
</protein>
<dbReference type="NCBIfam" id="TIGR00099">
    <property type="entry name" value="Cof-subfamily"/>
    <property type="match status" value="1"/>
</dbReference>
<dbReference type="AlphaFoldDB" id="A0AAW4VWY5"/>
<proteinExistence type="predicted"/>
<dbReference type="Proteomes" id="UP001298753">
    <property type="component" value="Unassembled WGS sequence"/>
</dbReference>
<dbReference type="GO" id="GO:0005829">
    <property type="term" value="C:cytosol"/>
    <property type="evidence" value="ECO:0007669"/>
    <property type="project" value="TreeGrafter"/>
</dbReference>
<dbReference type="SUPFAM" id="SSF56784">
    <property type="entry name" value="HAD-like"/>
    <property type="match status" value="1"/>
</dbReference>